<sequence>MAAKWLRNVPSQWYNVGNNEYYGRGHGTRIKSIRDSFHLEMVAAARRAEIATDEARQLSSDATRERHLIENELHEKTDKIEQLELKYCIALYTIVI</sequence>
<evidence type="ECO:0000313" key="1">
    <source>
        <dbReference type="EMBL" id="VEL38458.1"/>
    </source>
</evidence>
<proteinExistence type="predicted"/>
<dbReference type="EMBL" id="CAAALY010257985">
    <property type="protein sequence ID" value="VEL38458.1"/>
    <property type="molecule type" value="Genomic_DNA"/>
</dbReference>
<comment type="caution">
    <text evidence="1">The sequence shown here is derived from an EMBL/GenBank/DDBJ whole genome shotgun (WGS) entry which is preliminary data.</text>
</comment>
<dbReference type="Proteomes" id="UP000784294">
    <property type="component" value="Unassembled WGS sequence"/>
</dbReference>
<reference evidence="1" key="1">
    <citation type="submission" date="2018-11" db="EMBL/GenBank/DDBJ databases">
        <authorList>
            <consortium name="Pathogen Informatics"/>
        </authorList>
    </citation>
    <scope>NUCLEOTIDE SEQUENCE</scope>
</reference>
<organism evidence="1 2">
    <name type="scientific">Protopolystoma xenopodis</name>
    <dbReference type="NCBI Taxonomy" id="117903"/>
    <lineage>
        <taxon>Eukaryota</taxon>
        <taxon>Metazoa</taxon>
        <taxon>Spiralia</taxon>
        <taxon>Lophotrochozoa</taxon>
        <taxon>Platyhelminthes</taxon>
        <taxon>Monogenea</taxon>
        <taxon>Polyopisthocotylea</taxon>
        <taxon>Polystomatidea</taxon>
        <taxon>Polystomatidae</taxon>
        <taxon>Protopolystoma</taxon>
    </lineage>
</organism>
<keyword evidence="2" id="KW-1185">Reference proteome</keyword>
<name>A0A3S5C6G5_9PLAT</name>
<evidence type="ECO:0000313" key="2">
    <source>
        <dbReference type="Proteomes" id="UP000784294"/>
    </source>
</evidence>
<accession>A0A3S5C6G5</accession>
<protein>
    <submittedName>
        <fullName evidence="1">Uncharacterized protein</fullName>
    </submittedName>
</protein>
<gene>
    <name evidence="1" type="ORF">PXEA_LOCUS31898</name>
</gene>
<dbReference type="AlphaFoldDB" id="A0A3S5C6G5"/>